<dbReference type="PROSITE" id="PS51914">
    <property type="entry name" value="MRH"/>
    <property type="match status" value="1"/>
</dbReference>
<comment type="similarity">
    <text evidence="2 7">Belongs to the OS-9 family.</text>
</comment>
<dbReference type="GO" id="GO:0030246">
    <property type="term" value="F:carbohydrate binding"/>
    <property type="evidence" value="ECO:0007669"/>
    <property type="project" value="UniProtKB-UniRule"/>
</dbReference>
<dbReference type="OrthoDB" id="448954at2759"/>
<dbReference type="GO" id="GO:0005789">
    <property type="term" value="C:endoplasmic reticulum membrane"/>
    <property type="evidence" value="ECO:0007669"/>
    <property type="project" value="UniProtKB-SubCell"/>
</dbReference>
<dbReference type="GO" id="GO:0030968">
    <property type="term" value="P:endoplasmic reticulum unfolded protein response"/>
    <property type="evidence" value="ECO:0007669"/>
    <property type="project" value="UniProtKB-UniRule"/>
</dbReference>
<evidence type="ECO:0000259" key="10">
    <source>
        <dbReference type="PROSITE" id="PS51914"/>
    </source>
</evidence>
<evidence type="ECO:0000256" key="9">
    <source>
        <dbReference type="SAM" id="SignalP"/>
    </source>
</evidence>
<dbReference type="InterPro" id="IPR009011">
    <property type="entry name" value="Man6P_isomerase_rcpt-bd_dom_sf"/>
</dbReference>
<dbReference type="SUPFAM" id="SSF50911">
    <property type="entry name" value="Mannose 6-phosphate receptor domain"/>
    <property type="match status" value="1"/>
</dbReference>
<feature type="chain" id="PRO_5040202014" description="Endoplasmic reticulum lectin" evidence="9">
    <location>
        <begin position="20"/>
        <end position="543"/>
    </location>
</feature>
<accession>A0A9P7MB83</accession>
<keyword evidence="3 9" id="KW-0732">Signal</keyword>
<proteinExistence type="inferred from homology"/>
<reference evidence="11 12" key="1">
    <citation type="journal article" date="2020" name="bioRxiv">
        <title>Whole genome comparisons of ergot fungi reveals the divergence and evolution of species within the genus Claviceps are the result of varying mechanisms driving genome evolution and host range expansion.</title>
        <authorList>
            <person name="Wyka S.A."/>
            <person name="Mondo S.J."/>
            <person name="Liu M."/>
            <person name="Dettman J."/>
            <person name="Nalam V."/>
            <person name="Broders K.D."/>
        </authorList>
    </citation>
    <scope>NUCLEOTIDE SEQUENCE [LARGE SCALE GENOMIC DNA]</scope>
    <source>
        <strain evidence="11 12">CCC 1485</strain>
    </source>
</reference>
<comment type="function">
    <text evidence="7">Lectin involved in the quality control of the secretory pathway. As a member of the endoplasmic reticulum-associated degradation lumenal (ERAD-L) surveillance system, targets misfolded endoplasmic reticulum lumenal glycoproteins for degradation.</text>
</comment>
<evidence type="ECO:0000256" key="6">
    <source>
        <dbReference type="ARBA" id="ARBA00023157"/>
    </source>
</evidence>
<name>A0A9P7MB83_9HYPO</name>
<dbReference type="Gene3D" id="2.70.130.10">
    <property type="entry name" value="Mannose-6-phosphate receptor binding domain"/>
    <property type="match status" value="1"/>
</dbReference>
<dbReference type="GO" id="GO:0005788">
    <property type="term" value="C:endoplasmic reticulum lumen"/>
    <property type="evidence" value="ECO:0007669"/>
    <property type="project" value="UniProtKB-UniRule"/>
</dbReference>
<dbReference type="InterPro" id="IPR045149">
    <property type="entry name" value="OS-9-like"/>
</dbReference>
<evidence type="ECO:0000256" key="2">
    <source>
        <dbReference type="ARBA" id="ARBA00009918"/>
    </source>
</evidence>
<dbReference type="AlphaFoldDB" id="A0A9P7MB83"/>
<gene>
    <name evidence="11" type="ORF">E4U60_002816</name>
</gene>
<evidence type="ECO:0000256" key="8">
    <source>
        <dbReference type="SAM" id="MobiDB-lite"/>
    </source>
</evidence>
<protein>
    <recommendedName>
        <fullName evidence="7">Endoplasmic reticulum lectin</fullName>
    </recommendedName>
    <alternativeName>
        <fullName evidence="7">Protein OS-9 homolog</fullName>
    </alternativeName>
</protein>
<dbReference type="Pfam" id="PF07915">
    <property type="entry name" value="PRKCSH"/>
    <property type="match status" value="1"/>
</dbReference>
<evidence type="ECO:0000256" key="7">
    <source>
        <dbReference type="RuleBase" id="RU369099"/>
    </source>
</evidence>
<feature type="domain" description="MRH" evidence="10">
    <location>
        <begin position="153"/>
        <end position="297"/>
    </location>
</feature>
<dbReference type="GO" id="GO:0030970">
    <property type="term" value="P:retrograde protein transport, ER to cytosol"/>
    <property type="evidence" value="ECO:0007669"/>
    <property type="project" value="TreeGrafter"/>
</dbReference>
<keyword evidence="7" id="KW-0472">Membrane</keyword>
<evidence type="ECO:0000256" key="4">
    <source>
        <dbReference type="ARBA" id="ARBA00022734"/>
    </source>
</evidence>
<keyword evidence="6" id="KW-1015">Disulfide bond</keyword>
<dbReference type="PANTHER" id="PTHR15414:SF0">
    <property type="entry name" value="ENDOPLASMIC RETICULUM LECTIN 1"/>
    <property type="match status" value="1"/>
</dbReference>
<evidence type="ECO:0000256" key="3">
    <source>
        <dbReference type="ARBA" id="ARBA00022729"/>
    </source>
</evidence>
<dbReference type="InterPro" id="IPR012913">
    <property type="entry name" value="OS9-like_dom"/>
</dbReference>
<dbReference type="Proteomes" id="UP000706124">
    <property type="component" value="Unassembled WGS sequence"/>
</dbReference>
<evidence type="ECO:0000313" key="11">
    <source>
        <dbReference type="EMBL" id="KAG5936071.1"/>
    </source>
</evidence>
<keyword evidence="4 7" id="KW-0430">Lectin</keyword>
<dbReference type="PANTHER" id="PTHR15414">
    <property type="entry name" value="OS-9-RELATED"/>
    <property type="match status" value="1"/>
</dbReference>
<organism evidence="11 12">
    <name type="scientific">Claviceps pazoutovae</name>
    <dbReference type="NCBI Taxonomy" id="1649127"/>
    <lineage>
        <taxon>Eukaryota</taxon>
        <taxon>Fungi</taxon>
        <taxon>Dikarya</taxon>
        <taxon>Ascomycota</taxon>
        <taxon>Pezizomycotina</taxon>
        <taxon>Sordariomycetes</taxon>
        <taxon>Hypocreomycetidae</taxon>
        <taxon>Hypocreales</taxon>
        <taxon>Clavicipitaceae</taxon>
        <taxon>Claviceps</taxon>
    </lineage>
</organism>
<comment type="caution">
    <text evidence="11">The sequence shown here is derived from an EMBL/GenBank/DDBJ whole genome shotgun (WGS) entry which is preliminary data.</text>
</comment>
<evidence type="ECO:0000256" key="1">
    <source>
        <dbReference type="ARBA" id="ARBA00004367"/>
    </source>
</evidence>
<dbReference type="InterPro" id="IPR044865">
    <property type="entry name" value="MRH_dom"/>
</dbReference>
<feature type="signal peptide" evidence="9">
    <location>
        <begin position="1"/>
        <end position="19"/>
    </location>
</feature>
<comment type="subcellular location">
    <subcellularLocation>
        <location evidence="1 7">Endoplasmic reticulum membrane</location>
        <topology evidence="1 7">Peripheral membrane protein</topology>
        <orientation evidence="1 7">Lumenal side</orientation>
    </subcellularLocation>
</comment>
<evidence type="ECO:0000313" key="12">
    <source>
        <dbReference type="Proteomes" id="UP000706124"/>
    </source>
</evidence>
<feature type="region of interest" description="Disordered" evidence="8">
    <location>
        <begin position="319"/>
        <end position="345"/>
    </location>
</feature>
<keyword evidence="5 7" id="KW-0256">Endoplasmic reticulum</keyword>
<dbReference type="EMBL" id="SRPO01000231">
    <property type="protein sequence ID" value="KAG5936071.1"/>
    <property type="molecule type" value="Genomic_DNA"/>
</dbReference>
<feature type="compositionally biased region" description="Basic and acidic residues" evidence="8">
    <location>
        <begin position="516"/>
        <end position="526"/>
    </location>
</feature>
<keyword evidence="12" id="KW-1185">Reference proteome</keyword>
<evidence type="ECO:0000256" key="5">
    <source>
        <dbReference type="ARBA" id="ARBA00022824"/>
    </source>
</evidence>
<feature type="region of interest" description="Disordered" evidence="8">
    <location>
        <begin position="479"/>
        <end position="543"/>
    </location>
</feature>
<sequence>MRRSHLALLVGLQLAAARSRSFSIHDDLLAFPQFAVVFAPNRVSEEQAQALVERSNQEPTYSADFSHATANDAYATTDAAAAQASRSADSDEITGYAYEILNMSPHRYLCSIPMIQPPGPVNETENALAKAKEDREHHRAAVKGWELINDLEDSCLYYASGWWSYSFCKNREITQFHAISVSAHNQVPKRDPNGQEYVLGQVPSLPATTEERQLNKRRNDDVEAAPPRAELQIKDDQPYLVQRLEGGTICDLTGKERTVEVQYQCVPGIDHDRIGWIKEVVTCSYIMMVDTPRLCSDVAFQPPVEKTANPIRCQLISDGGDAPQSLLDQHPSASYAQKEAESAGQFTDNSAWADKEDMDPDTQHVDAPQITVGGVLVGGKRVLSTGNEDGEPVKLQQLTNVFSPQPKVLKVVAQAASKADGGKTQEITTEELEKLQIDPKAVAEMREKLKKLAGDSGWKMEIFQMNEEDEKELLGYIDEPEAGIGGAESKGRKAKQGKKAKQDTDDDERDSSASGEGKDGKPEEGNKGGQEGSEEQFYHGDEL</sequence>